<feature type="transmembrane region" description="Helical" evidence="1">
    <location>
        <begin position="49"/>
        <end position="70"/>
    </location>
</feature>
<feature type="transmembrane region" description="Helical" evidence="1">
    <location>
        <begin position="136"/>
        <end position="156"/>
    </location>
</feature>
<comment type="caution">
    <text evidence="2">The sequence shown here is derived from an EMBL/GenBank/DDBJ whole genome shotgun (WGS) entry which is preliminary data.</text>
</comment>
<keyword evidence="1" id="KW-0812">Transmembrane</keyword>
<evidence type="ECO:0000313" key="2">
    <source>
        <dbReference type="EMBL" id="MBD2724727.1"/>
    </source>
</evidence>
<proteinExistence type="predicted"/>
<organism evidence="2 3">
    <name type="scientific">Hymenobacter armeniacus</name>
    <dbReference type="NCBI Taxonomy" id="2771358"/>
    <lineage>
        <taxon>Bacteria</taxon>
        <taxon>Pseudomonadati</taxon>
        <taxon>Bacteroidota</taxon>
        <taxon>Cytophagia</taxon>
        <taxon>Cytophagales</taxon>
        <taxon>Hymenobacteraceae</taxon>
        <taxon>Hymenobacter</taxon>
    </lineage>
</organism>
<feature type="transmembrane region" description="Helical" evidence="1">
    <location>
        <begin position="76"/>
        <end position="93"/>
    </location>
</feature>
<sequence length="166" mass="17662">METSLLPSPAARRTGWVAAALLTGLLAGTLDIAAACTQYVLLAHKPPVNVLRFVASGLFGPAALAGGAGMALAGLVFHYGIACAWALVLYWLYPRWSLLRQLPPLLVGLLYGAVVWAIMNLLVVPASRIPPRPFNLPSAAMAMGILMACIGLPIAWRAARYYGRRP</sequence>
<feature type="transmembrane region" description="Helical" evidence="1">
    <location>
        <begin position="105"/>
        <end position="124"/>
    </location>
</feature>
<dbReference type="EMBL" id="JACXAC010000011">
    <property type="protein sequence ID" value="MBD2724727.1"/>
    <property type="molecule type" value="Genomic_DNA"/>
</dbReference>
<reference evidence="2 3" key="1">
    <citation type="submission" date="2020-09" db="EMBL/GenBank/DDBJ databases">
        <authorList>
            <person name="Kim M.K."/>
        </authorList>
    </citation>
    <scope>NUCLEOTIDE SEQUENCE [LARGE SCALE GENOMIC DNA]</scope>
    <source>
        <strain evidence="2 3">BT189</strain>
    </source>
</reference>
<keyword evidence="1" id="KW-0472">Membrane</keyword>
<evidence type="ECO:0000313" key="3">
    <source>
        <dbReference type="Proteomes" id="UP000606003"/>
    </source>
</evidence>
<keyword evidence="3" id="KW-1185">Reference proteome</keyword>
<evidence type="ECO:0000256" key="1">
    <source>
        <dbReference type="SAM" id="Phobius"/>
    </source>
</evidence>
<evidence type="ECO:0008006" key="4">
    <source>
        <dbReference type="Google" id="ProtNLM"/>
    </source>
</evidence>
<keyword evidence="1" id="KW-1133">Transmembrane helix</keyword>
<dbReference type="RefSeq" id="WP_190928848.1">
    <property type="nucleotide sequence ID" value="NZ_JACXAC010000011.1"/>
</dbReference>
<protein>
    <recommendedName>
        <fullName evidence="4">DUF1440 domain-containing protein</fullName>
    </recommendedName>
</protein>
<gene>
    <name evidence="2" type="ORF">IC234_21550</name>
</gene>
<dbReference type="Proteomes" id="UP000606003">
    <property type="component" value="Unassembled WGS sequence"/>
</dbReference>
<feature type="transmembrane region" description="Helical" evidence="1">
    <location>
        <begin position="16"/>
        <end position="42"/>
    </location>
</feature>
<accession>A0ABR8K0X9</accession>
<name>A0ABR8K0X9_9BACT</name>